<dbReference type="EMBL" id="JBGNUJ010000002">
    <property type="protein sequence ID" value="KAL3963122.1"/>
    <property type="molecule type" value="Genomic_DNA"/>
</dbReference>
<evidence type="ECO:0000313" key="1">
    <source>
        <dbReference type="EMBL" id="KAL3963122.1"/>
    </source>
</evidence>
<protein>
    <submittedName>
        <fullName evidence="1">Uncharacterized protein</fullName>
    </submittedName>
</protein>
<keyword evidence="2" id="KW-1185">Reference proteome</keyword>
<evidence type="ECO:0000313" key="2">
    <source>
        <dbReference type="Proteomes" id="UP001638806"/>
    </source>
</evidence>
<dbReference type="Proteomes" id="UP001638806">
    <property type="component" value="Unassembled WGS sequence"/>
</dbReference>
<organism evidence="1 2">
    <name type="scientific">Purpureocillium lilacinum</name>
    <name type="common">Paecilomyces lilacinus</name>
    <dbReference type="NCBI Taxonomy" id="33203"/>
    <lineage>
        <taxon>Eukaryota</taxon>
        <taxon>Fungi</taxon>
        <taxon>Dikarya</taxon>
        <taxon>Ascomycota</taxon>
        <taxon>Pezizomycotina</taxon>
        <taxon>Sordariomycetes</taxon>
        <taxon>Hypocreomycetidae</taxon>
        <taxon>Hypocreales</taxon>
        <taxon>Ophiocordycipitaceae</taxon>
        <taxon>Purpureocillium</taxon>
    </lineage>
</organism>
<reference evidence="1" key="1">
    <citation type="submission" date="2024-12" db="EMBL/GenBank/DDBJ databases">
        <title>Comparative genomics and development of molecular markers within Purpureocillium lilacinum and among Purpureocillium species.</title>
        <authorList>
            <person name="Yeh Z.-Y."/>
            <person name="Ni N.-T."/>
            <person name="Lo P.-H."/>
            <person name="Mushyakhwo K."/>
            <person name="Lin C.-F."/>
            <person name="Nai Y.-S."/>
        </authorList>
    </citation>
    <scope>NUCLEOTIDE SEQUENCE</scope>
    <source>
        <strain evidence="1">NCHU-NPUST-175</strain>
    </source>
</reference>
<comment type="caution">
    <text evidence="1">The sequence shown here is derived from an EMBL/GenBank/DDBJ whole genome shotgun (WGS) entry which is preliminary data.</text>
</comment>
<accession>A0ACC4E4P4</accession>
<gene>
    <name evidence="1" type="ORF">ACCO45_000126</name>
</gene>
<name>A0ACC4E4P4_PURLI</name>
<proteinExistence type="predicted"/>
<sequence length="309" mass="32602">MIYSPSIPHFICISRSAFALYFYIVLLPSPAYTMAQQTGSSSSGGAGAALPRILLLNPNTNTGMTESMAAVARSTPVSPYLDIVPYTCASGTCPSIDNQHDIDASARSVWRDINESQAINPRDDFDAVLVACFSVHPLVRELAPADVADDRPAVTGIFEAGVHAAVALTQATGGGGGGGSGAQWGIITTGEFWEKHLTEGVVAAGADERFAGTFSTGLTAGQMHSLSAEEVRERLSVAARRLLQKRDVRCIVMGCGGMAGLEDTIRATAREVHGDAVADNLYIIDGVKAGIMYLYQVLASKKMYSAHKS</sequence>